<comment type="cofactor">
    <cofactor evidence="1">
        <name>Mg(2+)</name>
        <dbReference type="ChEBI" id="CHEBI:18420"/>
    </cofactor>
</comment>
<dbReference type="InterPro" id="IPR050556">
    <property type="entry name" value="Type_II_TA_system_RNase"/>
</dbReference>
<dbReference type="GO" id="GO:0046872">
    <property type="term" value="F:metal ion binding"/>
    <property type="evidence" value="ECO:0007669"/>
    <property type="project" value="UniProtKB-KW"/>
</dbReference>
<reference evidence="9 10" key="1">
    <citation type="submission" date="2017-10" db="EMBL/GenBank/DDBJ databases">
        <title>A large-scale comparative metagenomic study reveals the eutrophication-driven functional interactions in six Microcystis-epibionts communities.</title>
        <authorList>
            <person name="Li Q."/>
            <person name="Lin F."/>
        </authorList>
    </citation>
    <scope>NUCLEOTIDE SEQUENCE [LARGE SCALE GENOMIC DNA]</scope>
    <source>
        <strain evidence="9">TF09</strain>
    </source>
</reference>
<dbReference type="SUPFAM" id="SSF88723">
    <property type="entry name" value="PIN domain-like"/>
    <property type="match status" value="1"/>
</dbReference>
<accession>A0A3E0KYG7</accession>
<dbReference type="CDD" id="cd09881">
    <property type="entry name" value="PIN_VapC4-5_FitB-like"/>
    <property type="match status" value="1"/>
</dbReference>
<evidence type="ECO:0000313" key="10">
    <source>
        <dbReference type="Proteomes" id="UP000256873"/>
    </source>
</evidence>
<keyword evidence="5" id="KW-0378">Hydrolase</keyword>
<keyword evidence="2" id="KW-1277">Toxin-antitoxin system</keyword>
<evidence type="ECO:0000256" key="6">
    <source>
        <dbReference type="ARBA" id="ARBA00022842"/>
    </source>
</evidence>
<dbReference type="InterPro" id="IPR029060">
    <property type="entry name" value="PIN-like_dom_sf"/>
</dbReference>
<name>A0A3E0KYG7_9CHRO</name>
<evidence type="ECO:0000256" key="4">
    <source>
        <dbReference type="ARBA" id="ARBA00022723"/>
    </source>
</evidence>
<gene>
    <name evidence="9" type="ORF">DWQ54_17440</name>
</gene>
<organism evidence="9 10">
    <name type="scientific">Microcystis flos-aquae TF09</name>
    <dbReference type="NCBI Taxonomy" id="2060473"/>
    <lineage>
        <taxon>Bacteria</taxon>
        <taxon>Bacillati</taxon>
        <taxon>Cyanobacteriota</taxon>
        <taxon>Cyanophyceae</taxon>
        <taxon>Oscillatoriophycideae</taxon>
        <taxon>Chroococcales</taxon>
        <taxon>Microcystaceae</taxon>
        <taxon>Microcystis</taxon>
    </lineage>
</organism>
<sequence>MYLLDTNICIAILKGNLTVVSHFRLKYQESYLSTLVLGELYKGVYCSTQLERNLDTLTRFANQLPIIAFDQQAAIEFGKIQSELRKIGKPTGQLDALIASVARSRQDILVTDNTRHFENISNLVIENWLQP</sequence>
<comment type="similarity">
    <text evidence="7">Belongs to the PINc/VapC protein family.</text>
</comment>
<protein>
    <submittedName>
        <fullName evidence="9">Type II toxin-antitoxin system VapC family toxin</fullName>
    </submittedName>
</protein>
<evidence type="ECO:0000256" key="2">
    <source>
        <dbReference type="ARBA" id="ARBA00022649"/>
    </source>
</evidence>
<comment type="caution">
    <text evidence="9">The sequence shown here is derived from an EMBL/GenBank/DDBJ whole genome shotgun (WGS) entry which is preliminary data.</text>
</comment>
<evidence type="ECO:0000313" key="9">
    <source>
        <dbReference type="EMBL" id="REJ40134.1"/>
    </source>
</evidence>
<evidence type="ECO:0000256" key="3">
    <source>
        <dbReference type="ARBA" id="ARBA00022722"/>
    </source>
</evidence>
<dbReference type="GO" id="GO:0016787">
    <property type="term" value="F:hydrolase activity"/>
    <property type="evidence" value="ECO:0007669"/>
    <property type="project" value="UniProtKB-KW"/>
</dbReference>
<keyword evidence="6" id="KW-0460">Magnesium</keyword>
<dbReference type="Gene3D" id="3.40.50.1010">
    <property type="entry name" value="5'-nuclease"/>
    <property type="match status" value="1"/>
</dbReference>
<keyword evidence="4" id="KW-0479">Metal-binding</keyword>
<dbReference type="AlphaFoldDB" id="A0A3E0KYG7"/>
<dbReference type="PANTHER" id="PTHR33653:SF1">
    <property type="entry name" value="RIBONUCLEASE VAPC2"/>
    <property type="match status" value="1"/>
</dbReference>
<evidence type="ECO:0000256" key="5">
    <source>
        <dbReference type="ARBA" id="ARBA00022801"/>
    </source>
</evidence>
<keyword evidence="3" id="KW-0540">Nuclease</keyword>
<dbReference type="GO" id="GO:0004518">
    <property type="term" value="F:nuclease activity"/>
    <property type="evidence" value="ECO:0007669"/>
    <property type="project" value="UniProtKB-KW"/>
</dbReference>
<dbReference type="EMBL" id="QQWC01000005">
    <property type="protein sequence ID" value="REJ40134.1"/>
    <property type="molecule type" value="Genomic_DNA"/>
</dbReference>
<dbReference type="Proteomes" id="UP000256873">
    <property type="component" value="Unassembled WGS sequence"/>
</dbReference>
<proteinExistence type="inferred from homology"/>
<dbReference type="Pfam" id="PF01850">
    <property type="entry name" value="PIN"/>
    <property type="match status" value="1"/>
</dbReference>
<evidence type="ECO:0000256" key="7">
    <source>
        <dbReference type="ARBA" id="ARBA00038093"/>
    </source>
</evidence>
<feature type="domain" description="PIN" evidence="8">
    <location>
        <begin position="2"/>
        <end position="120"/>
    </location>
</feature>
<dbReference type="InterPro" id="IPR002716">
    <property type="entry name" value="PIN_dom"/>
</dbReference>
<evidence type="ECO:0000256" key="1">
    <source>
        <dbReference type="ARBA" id="ARBA00001946"/>
    </source>
</evidence>
<dbReference type="PANTHER" id="PTHR33653">
    <property type="entry name" value="RIBONUCLEASE VAPC2"/>
    <property type="match status" value="1"/>
</dbReference>
<evidence type="ECO:0000259" key="8">
    <source>
        <dbReference type="Pfam" id="PF01850"/>
    </source>
</evidence>